<gene>
    <name evidence="2" type="ORF">CASFOL_023655</name>
</gene>
<feature type="compositionally biased region" description="Low complexity" evidence="1">
    <location>
        <begin position="32"/>
        <end position="58"/>
    </location>
</feature>
<feature type="region of interest" description="Disordered" evidence="1">
    <location>
        <begin position="27"/>
        <end position="58"/>
    </location>
</feature>
<feature type="compositionally biased region" description="Low complexity" evidence="1">
    <location>
        <begin position="119"/>
        <end position="140"/>
    </location>
</feature>
<evidence type="ECO:0000256" key="1">
    <source>
        <dbReference type="SAM" id="MobiDB-lite"/>
    </source>
</evidence>
<organism evidence="2 3">
    <name type="scientific">Castilleja foliolosa</name>
    <dbReference type="NCBI Taxonomy" id="1961234"/>
    <lineage>
        <taxon>Eukaryota</taxon>
        <taxon>Viridiplantae</taxon>
        <taxon>Streptophyta</taxon>
        <taxon>Embryophyta</taxon>
        <taxon>Tracheophyta</taxon>
        <taxon>Spermatophyta</taxon>
        <taxon>Magnoliopsida</taxon>
        <taxon>eudicotyledons</taxon>
        <taxon>Gunneridae</taxon>
        <taxon>Pentapetalae</taxon>
        <taxon>asterids</taxon>
        <taxon>lamiids</taxon>
        <taxon>Lamiales</taxon>
        <taxon>Orobanchaceae</taxon>
        <taxon>Pedicularideae</taxon>
        <taxon>Castillejinae</taxon>
        <taxon>Castilleja</taxon>
    </lineage>
</organism>
<feature type="compositionally biased region" description="Polar residues" evidence="1">
    <location>
        <begin position="147"/>
        <end position="160"/>
    </location>
</feature>
<sequence>MTRAYDNWERLVRATVRRQQLWQLCHDHSRTPSDSSNSNSTASAATSPAASTSPIPETADATRTRSFSLLGNQNNQPAAITEPETDNKPLRVEMGRIYDNWERLVEAVMRREQLRMLSLTDSRTTSSRSFDSDYSFSSSSWHDNKLSSRSTPSPLHPNTTKLKLANSINAKVPTKRRSVMWRSLSIFGGFSSSKKGNDKLANDRKTLYEKGFPTAEEANKRVDDIARLQEVYTLKGHIESVLKMKGLDINSIQHYYTI</sequence>
<proteinExistence type="predicted"/>
<reference evidence="3" key="1">
    <citation type="journal article" date="2024" name="IScience">
        <title>Strigolactones Initiate the Formation of Haustorium-like Structures in Castilleja.</title>
        <authorList>
            <person name="Buerger M."/>
            <person name="Peterson D."/>
            <person name="Chory J."/>
        </authorList>
    </citation>
    <scope>NUCLEOTIDE SEQUENCE [LARGE SCALE GENOMIC DNA]</scope>
</reference>
<feature type="region of interest" description="Disordered" evidence="1">
    <location>
        <begin position="119"/>
        <end position="160"/>
    </location>
</feature>
<comment type="caution">
    <text evidence="2">The sequence shown here is derived from an EMBL/GenBank/DDBJ whole genome shotgun (WGS) entry which is preliminary data.</text>
</comment>
<dbReference type="EMBL" id="JAVIJP010000032">
    <property type="protein sequence ID" value="KAL3630671.1"/>
    <property type="molecule type" value="Genomic_DNA"/>
</dbReference>
<dbReference type="Gene3D" id="6.10.140.890">
    <property type="match status" value="1"/>
</dbReference>
<evidence type="ECO:0000313" key="3">
    <source>
        <dbReference type="Proteomes" id="UP001632038"/>
    </source>
</evidence>
<evidence type="ECO:0000313" key="2">
    <source>
        <dbReference type="EMBL" id="KAL3630671.1"/>
    </source>
</evidence>
<accession>A0ABD3CP23</accession>
<protein>
    <submittedName>
        <fullName evidence="2">Uncharacterized protein</fullName>
    </submittedName>
</protein>
<dbReference type="AlphaFoldDB" id="A0ABD3CP23"/>
<dbReference type="Proteomes" id="UP001632038">
    <property type="component" value="Unassembled WGS sequence"/>
</dbReference>
<keyword evidence="3" id="KW-1185">Reference proteome</keyword>
<name>A0ABD3CP23_9LAMI</name>